<feature type="transmembrane region" description="Helical" evidence="1">
    <location>
        <begin position="283"/>
        <end position="301"/>
    </location>
</feature>
<keyword evidence="1" id="KW-0812">Transmembrane</keyword>
<dbReference type="InterPro" id="IPR002656">
    <property type="entry name" value="Acyl_transf_3_dom"/>
</dbReference>
<feature type="transmembrane region" description="Helical" evidence="1">
    <location>
        <begin position="227"/>
        <end position="247"/>
    </location>
</feature>
<keyword evidence="1" id="KW-1133">Transmembrane helix</keyword>
<reference evidence="4 5" key="1">
    <citation type="submission" date="2015-03" db="EMBL/GenBank/DDBJ databases">
        <authorList>
            <consortium name="Pathogen Informatics"/>
            <person name="Murphy D."/>
        </authorList>
    </citation>
    <scope>NUCLEOTIDE SEQUENCE [LARGE SCALE GENOMIC DNA]</scope>
    <source>
        <strain evidence="4 5">IP27818</strain>
    </source>
</reference>
<organism evidence="4 5">
    <name type="scientific">Yersinia enterocolitica</name>
    <dbReference type="NCBI Taxonomy" id="630"/>
    <lineage>
        <taxon>Bacteria</taxon>
        <taxon>Pseudomonadati</taxon>
        <taxon>Pseudomonadota</taxon>
        <taxon>Gammaproteobacteria</taxon>
        <taxon>Enterobacterales</taxon>
        <taxon>Yersiniaceae</taxon>
        <taxon>Yersinia</taxon>
    </lineage>
</organism>
<dbReference type="Pfam" id="PF19040">
    <property type="entry name" value="SGNH"/>
    <property type="match status" value="1"/>
</dbReference>
<dbReference type="GO" id="GO:0000271">
    <property type="term" value="P:polysaccharide biosynthetic process"/>
    <property type="evidence" value="ECO:0007669"/>
    <property type="project" value="TreeGrafter"/>
</dbReference>
<dbReference type="PANTHER" id="PTHR23028">
    <property type="entry name" value="ACETYLTRANSFERASE"/>
    <property type="match status" value="1"/>
</dbReference>
<comment type="caution">
    <text evidence="4">The sequence shown here is derived from an EMBL/GenBank/DDBJ whole genome shotgun (WGS) entry which is preliminary data.</text>
</comment>
<evidence type="ECO:0000256" key="1">
    <source>
        <dbReference type="SAM" id="Phobius"/>
    </source>
</evidence>
<feature type="transmembrane region" description="Helical" evidence="1">
    <location>
        <begin position="321"/>
        <end position="339"/>
    </location>
</feature>
<evidence type="ECO:0000259" key="3">
    <source>
        <dbReference type="Pfam" id="PF19040"/>
    </source>
</evidence>
<feature type="domain" description="Acyltransferase 3" evidence="2">
    <location>
        <begin position="6"/>
        <end position="336"/>
    </location>
</feature>
<evidence type="ECO:0000259" key="2">
    <source>
        <dbReference type="Pfam" id="PF01757"/>
    </source>
</evidence>
<feature type="transmembrane region" description="Helical" evidence="1">
    <location>
        <begin position="253"/>
        <end position="271"/>
    </location>
</feature>
<keyword evidence="4" id="KW-0012">Acyltransferase</keyword>
<dbReference type="InterPro" id="IPR043968">
    <property type="entry name" value="SGNH"/>
</dbReference>
<feature type="transmembrane region" description="Helical" evidence="1">
    <location>
        <begin position="36"/>
        <end position="56"/>
    </location>
</feature>
<gene>
    <name evidence="4" type="primary">oatA_1</name>
    <name evidence="4" type="ORF">ERS137939_01554</name>
</gene>
<dbReference type="EC" id="2.3.1.-" evidence="4"/>
<feature type="transmembrane region" description="Helical" evidence="1">
    <location>
        <begin position="12"/>
        <end position="30"/>
    </location>
</feature>
<dbReference type="RefSeq" id="WP_050130595.1">
    <property type="nucleotide sequence ID" value="NZ_CP107099.1"/>
</dbReference>
<accession>A0A9P1PUD8</accession>
<sequence>MKYRDDLDGLRAVAVIAVFFYHCHLTISGINFLKGGFFGVDIFFVLSGYLISNIIRESLNKGKVDFLNFYIKRFKRIYPALLVISLLTSIVAYQLLLPDELFSYGKSLLSSLLFLSNYYFYSVDPYTATSSLYNFLLHTWSLSAEWQFYMFFPIFMVIISRFFKSHIFQILLVAALLSFTAAQILTVKNADLSFYSFLTRAWELMAGALLSFISRDFLVQEQKKNSIILKLMPIVGIYLIFFSLVFIDDSMPHPSFITLVPVLGTSLLIIFSNQSEIVGKILSLKPIVFIGAISYSLYLWHQPVLVVFRIVKHENINFLQSILLLIITFSLSIVTYFFIEKPFRRNLNKWKIVAIVVTIVAAFSFAIITIYTKGLPERFEKHDIAKLILNLNGNKLHEVNGIKCHDNNIENSCGISNDKKSLSNVILVGDSHAGSLGYSLENIAGNNFNLIQLTSDVCLGMDNIDMYDRGIIHKICQDRSSQFSKYIESKNDVIIFSARLNWYLSGNQYVNEYGDVEGSLDNKQVPKNGNPLYDEILSKLNLWAKNHTLILIYPEPELGIDIPKLISHRLQSLFSIDEKIKFIENYNFSISKSKYLERSSVSYALLDSVVGPNIIRVYPEKLLCDDEKCYPYSKDKSRLYYFDDDHLSIYGAELLINSFKQPLFEALKQSQN</sequence>
<feature type="transmembrane region" description="Helical" evidence="1">
    <location>
        <begin position="170"/>
        <end position="187"/>
    </location>
</feature>
<dbReference type="GO" id="GO:0016020">
    <property type="term" value="C:membrane"/>
    <property type="evidence" value="ECO:0007669"/>
    <property type="project" value="TreeGrafter"/>
</dbReference>
<dbReference type="AlphaFoldDB" id="A0A9P1PUD8"/>
<dbReference type="Pfam" id="PF01757">
    <property type="entry name" value="Acyl_transf_3"/>
    <property type="match status" value="1"/>
</dbReference>
<dbReference type="PANTHER" id="PTHR23028:SF53">
    <property type="entry name" value="ACYL_TRANSF_3 DOMAIN-CONTAINING PROTEIN"/>
    <property type="match status" value="1"/>
</dbReference>
<dbReference type="EMBL" id="CPZF01000003">
    <property type="protein sequence ID" value="CNF46429.1"/>
    <property type="molecule type" value="Genomic_DNA"/>
</dbReference>
<evidence type="ECO:0000313" key="4">
    <source>
        <dbReference type="EMBL" id="CNF46429.1"/>
    </source>
</evidence>
<dbReference type="InterPro" id="IPR050879">
    <property type="entry name" value="Acyltransferase_3"/>
</dbReference>
<dbReference type="Proteomes" id="UP000041356">
    <property type="component" value="Unassembled WGS sequence"/>
</dbReference>
<evidence type="ECO:0000313" key="5">
    <source>
        <dbReference type="Proteomes" id="UP000041356"/>
    </source>
</evidence>
<feature type="transmembrane region" description="Helical" evidence="1">
    <location>
        <begin position="77"/>
        <end position="96"/>
    </location>
</feature>
<dbReference type="GO" id="GO:0016747">
    <property type="term" value="F:acyltransferase activity, transferring groups other than amino-acyl groups"/>
    <property type="evidence" value="ECO:0007669"/>
    <property type="project" value="InterPro"/>
</dbReference>
<feature type="transmembrane region" description="Helical" evidence="1">
    <location>
        <begin position="146"/>
        <end position="163"/>
    </location>
</feature>
<protein>
    <submittedName>
        <fullName evidence="4">Acyltransferase family protein</fullName>
        <ecNumber evidence="4">2.3.1.-</ecNumber>
    </submittedName>
</protein>
<feature type="transmembrane region" description="Helical" evidence="1">
    <location>
        <begin position="351"/>
        <end position="371"/>
    </location>
</feature>
<name>A0A9P1PUD8_YEREN</name>
<feature type="transmembrane region" description="Helical" evidence="1">
    <location>
        <begin position="193"/>
        <end position="215"/>
    </location>
</feature>
<keyword evidence="4" id="KW-0808">Transferase</keyword>
<keyword evidence="1" id="KW-0472">Membrane</keyword>
<proteinExistence type="predicted"/>
<feature type="domain" description="SGNH" evidence="3">
    <location>
        <begin position="404"/>
        <end position="660"/>
    </location>
</feature>